<dbReference type="Pfam" id="PF00270">
    <property type="entry name" value="DEAD"/>
    <property type="match status" value="2"/>
</dbReference>
<keyword evidence="2 10" id="KW-0547">Nucleotide-binding</keyword>
<proteinExistence type="inferred from homology"/>
<feature type="domain" description="Helicase ATP-binding" evidence="11">
    <location>
        <begin position="56"/>
        <end position="206"/>
    </location>
</feature>
<sequence>MSANNGPDGMEPEGIIESNWNEIVDSFDDMNLSESLLRGIYAYGLEKPSAIQQRAILPCIKGYHVITQAQSGAGKMATFAILILQQIELDLKATQALVLAPTQELTQRLHGCLLSCAETADEAPHIIVGTPGHVFDMLNGRYLSPKYIKMFVLDEADEMLSRGFKDQIYDIFQKLNSNTQVVLLSAAMPSDVLEVTKKFMRDLIRILVTKEELTLEGIRQFYINLEREEWKLDTLFIFINTRRKVDWLTEKMHARDFIVFTMRGDMDQNERDVIMREFRYGSSRVLITTDLLARGIDVQQVSLVTNYDLPTNRENYIHRIGRGGRFGRKGAVINVVTEEDKRTLRDIEIFYNTSIEEMPLNVADLI</sequence>
<reference evidence="15" key="1">
    <citation type="submission" date="2011-05" db="EMBL/GenBank/DDBJ databases">
        <title>Insights into the evolution of the great apes provided by the gorilla genome.</title>
        <authorList>
            <person name="Scally A."/>
        </authorList>
    </citation>
    <scope>NUCLEOTIDE SEQUENCE [LARGE SCALE GENOMIC DNA]</scope>
</reference>
<reference evidence="14" key="3">
    <citation type="submission" date="2025-08" db="UniProtKB">
        <authorList>
            <consortium name="Ensembl"/>
        </authorList>
    </citation>
    <scope>IDENTIFICATION</scope>
</reference>
<keyword evidence="6" id="KW-0694">RNA-binding</keyword>
<dbReference type="PROSITE" id="PS51194">
    <property type="entry name" value="HELICASE_CTER"/>
    <property type="match status" value="1"/>
</dbReference>
<dbReference type="InterPro" id="IPR014001">
    <property type="entry name" value="Helicase_ATP-bd"/>
</dbReference>
<comment type="similarity">
    <text evidence="7">Belongs to the DEAD box helicase family. eIF4A subfamily.</text>
</comment>
<dbReference type="InterPro" id="IPR027417">
    <property type="entry name" value="P-loop_NTPase"/>
</dbReference>
<evidence type="ECO:0000256" key="8">
    <source>
        <dbReference type="ARBA" id="ARBA00047984"/>
    </source>
</evidence>
<accession>A0A2I2Z490</accession>
<keyword evidence="15" id="KW-1185">Reference proteome</keyword>
<feature type="domain" description="DEAD-box RNA helicase Q" evidence="13">
    <location>
        <begin position="25"/>
        <end position="53"/>
    </location>
</feature>
<reference evidence="14" key="4">
    <citation type="submission" date="2025-09" db="UniProtKB">
        <authorList>
            <consortium name="Ensembl"/>
        </authorList>
    </citation>
    <scope>IDENTIFICATION</scope>
</reference>
<evidence type="ECO:0000313" key="14">
    <source>
        <dbReference type="Ensembl" id="ENSGGOP00000041982.1"/>
    </source>
</evidence>
<dbReference type="Ensembl" id="ENSGGOT00000054402.1">
    <property type="protein sequence ID" value="ENSGGOP00000041982.1"/>
    <property type="gene ID" value="ENSGGOG00000024256.2"/>
</dbReference>
<evidence type="ECO:0000256" key="5">
    <source>
        <dbReference type="ARBA" id="ARBA00022840"/>
    </source>
</evidence>
<dbReference type="GO" id="GO:0003724">
    <property type="term" value="F:RNA helicase activity"/>
    <property type="evidence" value="ECO:0007669"/>
    <property type="project" value="UniProtKB-EC"/>
</dbReference>
<name>A0A2I2Z490_GORGO</name>
<evidence type="ECO:0000256" key="2">
    <source>
        <dbReference type="ARBA" id="ARBA00022741"/>
    </source>
</evidence>
<evidence type="ECO:0000313" key="15">
    <source>
        <dbReference type="Proteomes" id="UP000001519"/>
    </source>
</evidence>
<dbReference type="FunFam" id="3.40.50.300:FF:000031">
    <property type="entry name" value="Eukaryotic initiation factor 4A-III"/>
    <property type="match status" value="1"/>
</dbReference>
<dbReference type="Proteomes" id="UP000001519">
    <property type="component" value="Chromosome 12"/>
</dbReference>
<dbReference type="AlphaFoldDB" id="A0A2I2Z490"/>
<dbReference type="EMBL" id="CABD030083814">
    <property type="status" value="NOT_ANNOTATED_CDS"/>
    <property type="molecule type" value="Genomic_DNA"/>
</dbReference>
<dbReference type="InterPro" id="IPR011545">
    <property type="entry name" value="DEAD/DEAH_box_helicase_dom"/>
</dbReference>
<evidence type="ECO:0000256" key="10">
    <source>
        <dbReference type="RuleBase" id="RU000492"/>
    </source>
</evidence>
<dbReference type="InterPro" id="IPR001650">
    <property type="entry name" value="Helicase_C-like"/>
</dbReference>
<protein>
    <recommendedName>
        <fullName evidence="1">RNA helicase</fullName>
        <ecNumber evidence="1">3.6.4.13</ecNumber>
    </recommendedName>
</protein>
<keyword evidence="3 10" id="KW-0378">Hydrolase</keyword>
<dbReference type="GO" id="GO:0016787">
    <property type="term" value="F:hydrolase activity"/>
    <property type="evidence" value="ECO:0007669"/>
    <property type="project" value="UniProtKB-KW"/>
</dbReference>
<dbReference type="Pfam" id="PF00271">
    <property type="entry name" value="Helicase_C"/>
    <property type="match status" value="1"/>
</dbReference>
<organism evidence="14 15">
    <name type="scientific">Gorilla gorilla gorilla</name>
    <name type="common">Western lowland gorilla</name>
    <dbReference type="NCBI Taxonomy" id="9595"/>
    <lineage>
        <taxon>Eukaryota</taxon>
        <taxon>Metazoa</taxon>
        <taxon>Chordata</taxon>
        <taxon>Craniata</taxon>
        <taxon>Vertebrata</taxon>
        <taxon>Euteleostomi</taxon>
        <taxon>Mammalia</taxon>
        <taxon>Eutheria</taxon>
        <taxon>Euarchontoglires</taxon>
        <taxon>Primates</taxon>
        <taxon>Haplorrhini</taxon>
        <taxon>Catarrhini</taxon>
        <taxon>Hominidae</taxon>
        <taxon>Gorilla</taxon>
    </lineage>
</organism>
<dbReference type="SUPFAM" id="SSF52540">
    <property type="entry name" value="P-loop containing nucleoside triphosphate hydrolases"/>
    <property type="match status" value="1"/>
</dbReference>
<keyword evidence="4 10" id="KW-0347">Helicase</keyword>
<gene>
    <name evidence="14" type="primary">LOC101144526</name>
</gene>
<feature type="domain" description="Helicase C-terminal" evidence="12">
    <location>
        <begin position="217"/>
        <end position="366"/>
    </location>
</feature>
<dbReference type="GO" id="GO:0005524">
    <property type="term" value="F:ATP binding"/>
    <property type="evidence" value="ECO:0007669"/>
    <property type="project" value="UniProtKB-KW"/>
</dbReference>
<dbReference type="CDD" id="cd18787">
    <property type="entry name" value="SF2_C_DEAD"/>
    <property type="match status" value="1"/>
</dbReference>
<dbReference type="GeneTree" id="ENSGT00940000153889"/>
<dbReference type="SMART" id="SM00490">
    <property type="entry name" value="HELICc"/>
    <property type="match status" value="1"/>
</dbReference>
<comment type="catalytic activity">
    <reaction evidence="8">
        <text>ATP + H2O = ADP + phosphate + H(+)</text>
        <dbReference type="Rhea" id="RHEA:13065"/>
        <dbReference type="ChEBI" id="CHEBI:15377"/>
        <dbReference type="ChEBI" id="CHEBI:15378"/>
        <dbReference type="ChEBI" id="CHEBI:30616"/>
        <dbReference type="ChEBI" id="CHEBI:43474"/>
        <dbReference type="ChEBI" id="CHEBI:456216"/>
        <dbReference type="EC" id="3.6.4.13"/>
    </reaction>
</comment>
<dbReference type="PROSITE" id="PS51195">
    <property type="entry name" value="Q_MOTIF"/>
    <property type="match status" value="1"/>
</dbReference>
<evidence type="ECO:0000256" key="4">
    <source>
        <dbReference type="ARBA" id="ARBA00022806"/>
    </source>
</evidence>
<dbReference type="InterPro" id="IPR000629">
    <property type="entry name" value="RNA-helicase_DEAD-box_CS"/>
</dbReference>
<dbReference type="Gene3D" id="3.40.50.300">
    <property type="entry name" value="P-loop containing nucleotide triphosphate hydrolases"/>
    <property type="match status" value="3"/>
</dbReference>
<feature type="short sequence motif" description="Q motif" evidence="9">
    <location>
        <begin position="25"/>
        <end position="53"/>
    </location>
</feature>
<dbReference type="GO" id="GO:0003723">
    <property type="term" value="F:RNA binding"/>
    <property type="evidence" value="ECO:0007669"/>
    <property type="project" value="UniProtKB-KW"/>
</dbReference>
<dbReference type="SMART" id="SM00487">
    <property type="entry name" value="DEXDc"/>
    <property type="match status" value="1"/>
</dbReference>
<evidence type="ECO:0000256" key="6">
    <source>
        <dbReference type="ARBA" id="ARBA00022884"/>
    </source>
</evidence>
<evidence type="ECO:0000256" key="3">
    <source>
        <dbReference type="ARBA" id="ARBA00022801"/>
    </source>
</evidence>
<evidence type="ECO:0000256" key="7">
    <source>
        <dbReference type="ARBA" id="ARBA00024352"/>
    </source>
</evidence>
<reference evidence="14 15" key="2">
    <citation type="journal article" date="2012" name="Nature">
        <title>Insights into hominid evolution from the gorilla genome sequence.</title>
        <authorList>
            <person name="Scally A."/>
            <person name="Dutheil J.Y."/>
            <person name="Hillier L.W."/>
            <person name="Jordan G.E."/>
            <person name="Goodhead I."/>
            <person name="Herrero J."/>
            <person name="Hobolth A."/>
            <person name="Lappalainen T."/>
            <person name="Mailund T."/>
            <person name="Marques-Bonet T."/>
            <person name="McCarthy S."/>
            <person name="Montgomery S.H."/>
            <person name="Schwalie P.C."/>
            <person name="Tang Y.A."/>
            <person name="Ward M.C."/>
            <person name="Xue Y."/>
            <person name="Yngvadottir B."/>
            <person name="Alkan C."/>
            <person name="Andersen L.N."/>
            <person name="Ayub Q."/>
            <person name="Ball E.V."/>
            <person name="Beal K."/>
            <person name="Bradley B.J."/>
            <person name="Chen Y."/>
            <person name="Clee C.M."/>
            <person name="Fitzgerald S."/>
            <person name="Graves T.A."/>
            <person name="Gu Y."/>
            <person name="Heath P."/>
            <person name="Heger A."/>
            <person name="Karakoc E."/>
            <person name="Kolb-Kokocinski A."/>
            <person name="Laird G.K."/>
            <person name="Lunter G."/>
            <person name="Meader S."/>
            <person name="Mort M."/>
            <person name="Mullikin J.C."/>
            <person name="Munch K."/>
            <person name="O'Connor T.D."/>
            <person name="Phillips A.D."/>
            <person name="Prado-Martinez J."/>
            <person name="Rogers A.S."/>
            <person name="Sajjadian S."/>
            <person name="Schmidt D."/>
            <person name="Shaw K."/>
            <person name="Simpson J.T."/>
            <person name="Stenson P.D."/>
            <person name="Turner D.J."/>
            <person name="Vigilant L."/>
            <person name="Vilella A.J."/>
            <person name="Whitener W."/>
            <person name="Zhu B."/>
            <person name="Cooper D.N."/>
            <person name="de Jong P."/>
            <person name="Dermitzakis E.T."/>
            <person name="Eichler E.E."/>
            <person name="Flicek P."/>
            <person name="Goldman N."/>
            <person name="Mundy N.I."/>
            <person name="Ning Z."/>
            <person name="Odom D.T."/>
            <person name="Ponting C.P."/>
            <person name="Quail M.A."/>
            <person name="Ryder O.A."/>
            <person name="Searle S.M."/>
            <person name="Warren W.C."/>
            <person name="Wilson R.K."/>
            <person name="Schierup M.H."/>
            <person name="Rogers J."/>
            <person name="Tyler-Smith C."/>
            <person name="Durbin R."/>
        </authorList>
    </citation>
    <scope>NUCLEOTIDE SEQUENCE [LARGE SCALE GENOMIC DNA]</scope>
</reference>
<dbReference type="InterPro" id="IPR014014">
    <property type="entry name" value="RNA_helicase_DEAD_Q_motif"/>
</dbReference>
<dbReference type="EC" id="3.6.4.13" evidence="1"/>
<evidence type="ECO:0000259" key="11">
    <source>
        <dbReference type="PROSITE" id="PS51192"/>
    </source>
</evidence>
<evidence type="ECO:0000259" key="12">
    <source>
        <dbReference type="PROSITE" id="PS51194"/>
    </source>
</evidence>
<keyword evidence="5 10" id="KW-0067">ATP-binding</keyword>
<dbReference type="PANTHER" id="PTHR47958">
    <property type="entry name" value="ATP-DEPENDENT RNA HELICASE DBP3"/>
    <property type="match status" value="1"/>
</dbReference>
<evidence type="ECO:0000259" key="13">
    <source>
        <dbReference type="PROSITE" id="PS51195"/>
    </source>
</evidence>
<dbReference type="PROSITE" id="PS00039">
    <property type="entry name" value="DEAD_ATP_HELICASE"/>
    <property type="match status" value="1"/>
</dbReference>
<evidence type="ECO:0000256" key="1">
    <source>
        <dbReference type="ARBA" id="ARBA00012552"/>
    </source>
</evidence>
<evidence type="ECO:0000256" key="9">
    <source>
        <dbReference type="PROSITE-ProRule" id="PRU00552"/>
    </source>
</evidence>
<dbReference type="PROSITE" id="PS51192">
    <property type="entry name" value="HELICASE_ATP_BIND_1"/>
    <property type="match status" value="1"/>
</dbReference>